<dbReference type="PROSITE" id="PS50089">
    <property type="entry name" value="ZF_RING_2"/>
    <property type="match status" value="1"/>
</dbReference>
<organism evidence="6 7">
    <name type="scientific">Cardiocondyla obscurior</name>
    <dbReference type="NCBI Taxonomy" id="286306"/>
    <lineage>
        <taxon>Eukaryota</taxon>
        <taxon>Metazoa</taxon>
        <taxon>Ecdysozoa</taxon>
        <taxon>Arthropoda</taxon>
        <taxon>Hexapoda</taxon>
        <taxon>Insecta</taxon>
        <taxon>Pterygota</taxon>
        <taxon>Neoptera</taxon>
        <taxon>Endopterygota</taxon>
        <taxon>Hymenoptera</taxon>
        <taxon>Apocrita</taxon>
        <taxon>Aculeata</taxon>
        <taxon>Formicoidea</taxon>
        <taxon>Formicidae</taxon>
        <taxon>Myrmicinae</taxon>
        <taxon>Cardiocondyla</taxon>
    </lineage>
</organism>
<accession>A0AAW2EL32</accession>
<keyword evidence="3" id="KW-0862">Zinc</keyword>
<dbReference type="Proteomes" id="UP001430953">
    <property type="component" value="Unassembled WGS sequence"/>
</dbReference>
<gene>
    <name evidence="6" type="ORF">PUN28_017012</name>
</gene>
<dbReference type="PROSITE" id="PS00518">
    <property type="entry name" value="ZF_RING_1"/>
    <property type="match status" value="1"/>
</dbReference>
<comment type="caution">
    <text evidence="6">The sequence shown here is derived from an EMBL/GenBank/DDBJ whole genome shotgun (WGS) entry which is preliminary data.</text>
</comment>
<evidence type="ECO:0000256" key="1">
    <source>
        <dbReference type="ARBA" id="ARBA00022723"/>
    </source>
</evidence>
<protein>
    <recommendedName>
        <fullName evidence="5">RING-type domain-containing protein</fullName>
    </recommendedName>
</protein>
<dbReference type="InterPro" id="IPR017907">
    <property type="entry name" value="Znf_RING_CS"/>
</dbReference>
<sequence>MMNPSQNYIDPLTMIKDFQKMLSCTICEKIMKEPTKIRCGHSFCKTCIEKILQKKSAHCPICKDSLNRSKIFKADYFQDFIDKFNAIVAIIEIDSRLLSEYPTTFIATIN</sequence>
<evidence type="ECO:0000256" key="3">
    <source>
        <dbReference type="ARBA" id="ARBA00022833"/>
    </source>
</evidence>
<dbReference type="SMART" id="SM00184">
    <property type="entry name" value="RING"/>
    <property type="match status" value="1"/>
</dbReference>
<evidence type="ECO:0000259" key="5">
    <source>
        <dbReference type="PROSITE" id="PS50089"/>
    </source>
</evidence>
<dbReference type="PANTHER" id="PTHR23327:SF51">
    <property type="entry name" value="TRANSCRIPTIONAL REGULATOR OF YEAST FORM ADHERENCE 3"/>
    <property type="match status" value="1"/>
</dbReference>
<dbReference type="Pfam" id="PF13923">
    <property type="entry name" value="zf-C3HC4_2"/>
    <property type="match status" value="1"/>
</dbReference>
<evidence type="ECO:0000313" key="7">
    <source>
        <dbReference type="Proteomes" id="UP001430953"/>
    </source>
</evidence>
<reference evidence="6 7" key="1">
    <citation type="submission" date="2023-03" db="EMBL/GenBank/DDBJ databases">
        <title>High recombination rates correlate with genetic variation in Cardiocondyla obscurior ants.</title>
        <authorList>
            <person name="Errbii M."/>
        </authorList>
    </citation>
    <scope>NUCLEOTIDE SEQUENCE [LARGE SCALE GENOMIC DNA]</scope>
    <source>
        <strain evidence="6">Alpha-2009</strain>
        <tissue evidence="6">Whole body</tissue>
    </source>
</reference>
<dbReference type="InterPro" id="IPR013083">
    <property type="entry name" value="Znf_RING/FYVE/PHD"/>
</dbReference>
<keyword evidence="1" id="KW-0479">Metal-binding</keyword>
<dbReference type="Gene3D" id="3.30.40.10">
    <property type="entry name" value="Zinc/RING finger domain, C3HC4 (zinc finger)"/>
    <property type="match status" value="1"/>
</dbReference>
<evidence type="ECO:0000256" key="2">
    <source>
        <dbReference type="ARBA" id="ARBA00022771"/>
    </source>
</evidence>
<keyword evidence="7" id="KW-1185">Reference proteome</keyword>
<name>A0AAW2EL32_9HYME</name>
<feature type="domain" description="RING-type" evidence="5">
    <location>
        <begin position="24"/>
        <end position="63"/>
    </location>
</feature>
<evidence type="ECO:0000256" key="4">
    <source>
        <dbReference type="PROSITE-ProRule" id="PRU00175"/>
    </source>
</evidence>
<dbReference type="InterPro" id="IPR001841">
    <property type="entry name" value="Znf_RING"/>
</dbReference>
<dbReference type="SUPFAM" id="SSF57850">
    <property type="entry name" value="RING/U-box"/>
    <property type="match status" value="1"/>
</dbReference>
<dbReference type="EMBL" id="JADYXP020000020">
    <property type="protein sequence ID" value="KAL0104028.1"/>
    <property type="molecule type" value="Genomic_DNA"/>
</dbReference>
<evidence type="ECO:0000313" key="6">
    <source>
        <dbReference type="EMBL" id="KAL0104028.1"/>
    </source>
</evidence>
<dbReference type="GO" id="GO:0008270">
    <property type="term" value="F:zinc ion binding"/>
    <property type="evidence" value="ECO:0007669"/>
    <property type="project" value="UniProtKB-KW"/>
</dbReference>
<proteinExistence type="predicted"/>
<dbReference type="AlphaFoldDB" id="A0AAW2EL32"/>
<keyword evidence="2 4" id="KW-0863">Zinc-finger</keyword>
<dbReference type="PANTHER" id="PTHR23327">
    <property type="entry name" value="RING FINGER PROTEIN 127"/>
    <property type="match status" value="1"/>
</dbReference>